<dbReference type="KEGG" id="daw:HS1_001088"/>
<keyword evidence="11" id="KW-1185">Reference proteome</keyword>
<accession>A0A7U4QK96</accession>
<evidence type="ECO:0000313" key="10">
    <source>
        <dbReference type="EMBL" id="AMM40892.1"/>
    </source>
</evidence>
<evidence type="ECO:0000256" key="4">
    <source>
        <dbReference type="ARBA" id="ARBA00022619"/>
    </source>
</evidence>
<dbReference type="RefSeq" id="WP_066062055.1">
    <property type="nucleotide sequence ID" value="NZ_CP013015.1"/>
</dbReference>
<dbReference type="Gene3D" id="3.40.50.960">
    <property type="entry name" value="Lumazine/riboflavin synthase"/>
    <property type="match status" value="1"/>
</dbReference>
<evidence type="ECO:0000313" key="11">
    <source>
        <dbReference type="Proteomes" id="UP000070560"/>
    </source>
</evidence>
<evidence type="ECO:0000256" key="3">
    <source>
        <dbReference type="ARBA" id="ARBA00012664"/>
    </source>
</evidence>
<dbReference type="NCBIfam" id="TIGR00114">
    <property type="entry name" value="lumazine-synth"/>
    <property type="match status" value="1"/>
</dbReference>
<name>A0A7U4QK96_DESA2</name>
<dbReference type="Proteomes" id="UP000070560">
    <property type="component" value="Chromosome"/>
</dbReference>
<dbReference type="PANTHER" id="PTHR21058">
    <property type="entry name" value="6,7-DIMETHYL-8-RIBITYLLUMAZINE SYNTHASE DMRL SYNTHASE LUMAZINE SYNTHASE"/>
    <property type="match status" value="1"/>
</dbReference>
<proteinExistence type="inferred from homology"/>
<feature type="binding site" evidence="9">
    <location>
        <position position="114"/>
    </location>
    <ligand>
        <name>5-amino-6-(D-ribitylamino)uracil</name>
        <dbReference type="ChEBI" id="CHEBI:15934"/>
    </ligand>
</feature>
<dbReference type="PANTHER" id="PTHR21058:SF0">
    <property type="entry name" value="6,7-DIMETHYL-8-RIBITYLLUMAZINE SYNTHASE"/>
    <property type="match status" value="1"/>
</dbReference>
<feature type="binding site" evidence="9">
    <location>
        <begin position="57"/>
        <end position="59"/>
    </location>
    <ligand>
        <name>5-amino-6-(D-ribitylamino)uracil</name>
        <dbReference type="ChEBI" id="CHEBI:15934"/>
    </ligand>
</feature>
<dbReference type="NCBIfam" id="NF000812">
    <property type="entry name" value="PRK00061.1-4"/>
    <property type="match status" value="1"/>
</dbReference>
<feature type="active site" description="Proton donor" evidence="9">
    <location>
        <position position="89"/>
    </location>
</feature>
<dbReference type="AlphaFoldDB" id="A0A7U4QK96"/>
<comment type="function">
    <text evidence="7 9">Catalyzes the formation of 6,7-dimethyl-8-ribityllumazine by condensation of 5-amino-6-(D-ribitylamino)uracil with 3,4-dihydroxy-2-butanone 4-phosphate. This is the penultimate step in the biosynthesis of riboflavin.</text>
</comment>
<dbReference type="InterPro" id="IPR034964">
    <property type="entry name" value="LS"/>
</dbReference>
<comment type="pathway">
    <text evidence="1 9">Cofactor biosynthesis; riboflavin biosynthesis; riboflavin from 2-hydroxy-3-oxobutyl phosphate and 5-amino-6-(D-ribitylamino)uracil: step 1/2.</text>
</comment>
<organism evidence="10 11">
    <name type="scientific">Desulfofervidus auxilii</name>
    <dbReference type="NCBI Taxonomy" id="1621989"/>
    <lineage>
        <taxon>Bacteria</taxon>
        <taxon>Pseudomonadati</taxon>
        <taxon>Thermodesulfobacteriota</taxon>
        <taxon>Candidatus Desulfofervidia</taxon>
        <taxon>Candidatus Desulfofervidales</taxon>
        <taxon>Candidatus Desulfofervidaceae</taxon>
        <taxon>Candidatus Desulfofervidus</taxon>
    </lineage>
</organism>
<evidence type="ECO:0000256" key="1">
    <source>
        <dbReference type="ARBA" id="ARBA00004917"/>
    </source>
</evidence>
<feature type="binding site" evidence="9">
    <location>
        <position position="23"/>
    </location>
    <ligand>
        <name>5-amino-6-(D-ribitylamino)uracil</name>
        <dbReference type="ChEBI" id="CHEBI:15934"/>
    </ligand>
</feature>
<feature type="binding site" evidence="9">
    <location>
        <begin position="81"/>
        <end position="83"/>
    </location>
    <ligand>
        <name>5-amino-6-(D-ribitylamino)uracil</name>
        <dbReference type="ChEBI" id="CHEBI:15934"/>
    </ligand>
</feature>
<comment type="catalytic activity">
    <reaction evidence="6 9">
        <text>(2S)-2-hydroxy-3-oxobutyl phosphate + 5-amino-6-(D-ribitylamino)uracil = 6,7-dimethyl-8-(1-D-ribityl)lumazine + phosphate + 2 H2O + H(+)</text>
        <dbReference type="Rhea" id="RHEA:26152"/>
        <dbReference type="ChEBI" id="CHEBI:15377"/>
        <dbReference type="ChEBI" id="CHEBI:15378"/>
        <dbReference type="ChEBI" id="CHEBI:15934"/>
        <dbReference type="ChEBI" id="CHEBI:43474"/>
        <dbReference type="ChEBI" id="CHEBI:58201"/>
        <dbReference type="ChEBI" id="CHEBI:58830"/>
        <dbReference type="EC" id="2.5.1.78"/>
    </reaction>
</comment>
<evidence type="ECO:0000256" key="8">
    <source>
        <dbReference type="ARBA" id="ARBA00072606"/>
    </source>
</evidence>
<keyword evidence="5 9" id="KW-0808">Transferase</keyword>
<dbReference type="GO" id="GO:0005829">
    <property type="term" value="C:cytosol"/>
    <property type="evidence" value="ECO:0007669"/>
    <property type="project" value="TreeGrafter"/>
</dbReference>
<reference evidence="10 11" key="1">
    <citation type="submission" date="2015-10" db="EMBL/GenBank/DDBJ databases">
        <title>Candidatus Desulfofervidus auxilii, a hydrogenotrophic sulfate-reducing bacterium involved in the thermophilic anaerobic oxidation of methane.</title>
        <authorList>
            <person name="Krukenberg V."/>
            <person name="Richter M."/>
            <person name="Wegener G."/>
        </authorList>
    </citation>
    <scope>NUCLEOTIDE SEQUENCE [LARGE SCALE GENOMIC DNA]</scope>
    <source>
        <strain evidence="10 11">HS1</strain>
    </source>
</reference>
<dbReference type="GO" id="GO:0009349">
    <property type="term" value="C:riboflavin synthase complex"/>
    <property type="evidence" value="ECO:0007669"/>
    <property type="project" value="UniProtKB-UniRule"/>
</dbReference>
<protein>
    <recommendedName>
        <fullName evidence="8 9">6,7-dimethyl-8-ribityllumazine synthase</fullName>
        <shortName evidence="9">DMRL synthase</shortName>
        <shortName evidence="9">LS</shortName>
        <shortName evidence="9">Lumazine synthase</shortName>
        <ecNumber evidence="3 9">2.5.1.78</ecNumber>
    </recommendedName>
</protein>
<dbReference type="GO" id="GO:0000906">
    <property type="term" value="F:6,7-dimethyl-8-ribityllumazine synthase activity"/>
    <property type="evidence" value="ECO:0007669"/>
    <property type="project" value="UniProtKB-UniRule"/>
</dbReference>
<feature type="binding site" evidence="9">
    <location>
        <begin position="86"/>
        <end position="87"/>
    </location>
    <ligand>
        <name>(2S)-2-hydroxy-3-oxobutyl phosphate</name>
        <dbReference type="ChEBI" id="CHEBI:58830"/>
    </ligand>
</feature>
<dbReference type="SUPFAM" id="SSF52121">
    <property type="entry name" value="Lumazine synthase"/>
    <property type="match status" value="1"/>
</dbReference>
<sequence length="154" mass="16620">MLKTREGDLLASGIKFGIIVSRFNEFMVQRLLEGALDAVVRHGGKKEDIEIVRVPGAYEIPLVAKAMAKSGRYDAIIALGVIIRGATPHFEYISSEVAKGIAQVQLETGMPIGFGIITADTIEQAIERAGSKAGNKGWHAALATIEMVNVLRKF</sequence>
<dbReference type="FunFam" id="3.40.50.960:FF:000001">
    <property type="entry name" value="6,7-dimethyl-8-ribityllumazine synthase"/>
    <property type="match status" value="1"/>
</dbReference>
<evidence type="ECO:0000256" key="2">
    <source>
        <dbReference type="ARBA" id="ARBA00007424"/>
    </source>
</evidence>
<dbReference type="OrthoDB" id="9809709at2"/>
<comment type="similarity">
    <text evidence="2 9">Belongs to the DMRL synthase family.</text>
</comment>
<dbReference type="HAMAP" id="MF_00178">
    <property type="entry name" value="Lumazine_synth"/>
    <property type="match status" value="1"/>
</dbReference>
<keyword evidence="4 9" id="KW-0686">Riboflavin biosynthesis</keyword>
<dbReference type="Pfam" id="PF00885">
    <property type="entry name" value="DMRL_synthase"/>
    <property type="match status" value="1"/>
</dbReference>
<evidence type="ECO:0000256" key="7">
    <source>
        <dbReference type="ARBA" id="ARBA00058151"/>
    </source>
</evidence>
<feature type="binding site" evidence="9">
    <location>
        <position position="128"/>
    </location>
    <ligand>
        <name>(2S)-2-hydroxy-3-oxobutyl phosphate</name>
        <dbReference type="ChEBI" id="CHEBI:58830"/>
    </ligand>
</feature>
<dbReference type="InterPro" id="IPR036467">
    <property type="entry name" value="LS/RS_sf"/>
</dbReference>
<dbReference type="GO" id="GO:0009231">
    <property type="term" value="P:riboflavin biosynthetic process"/>
    <property type="evidence" value="ECO:0007669"/>
    <property type="project" value="UniProtKB-UniRule"/>
</dbReference>
<dbReference type="CDD" id="cd09209">
    <property type="entry name" value="Lumazine_synthase-I"/>
    <property type="match status" value="1"/>
</dbReference>
<evidence type="ECO:0000256" key="9">
    <source>
        <dbReference type="HAMAP-Rule" id="MF_00178"/>
    </source>
</evidence>
<dbReference type="EMBL" id="CP013015">
    <property type="protein sequence ID" value="AMM40892.1"/>
    <property type="molecule type" value="Genomic_DNA"/>
</dbReference>
<evidence type="ECO:0000256" key="6">
    <source>
        <dbReference type="ARBA" id="ARBA00048785"/>
    </source>
</evidence>
<dbReference type="UniPathway" id="UPA00275">
    <property type="reaction ID" value="UER00404"/>
</dbReference>
<dbReference type="EC" id="2.5.1.78" evidence="3 9"/>
<dbReference type="InterPro" id="IPR002180">
    <property type="entry name" value="LS/RS"/>
</dbReference>
<gene>
    <name evidence="9" type="primary">ribH</name>
    <name evidence="10" type="ORF">HS1_001088</name>
</gene>
<evidence type="ECO:0000256" key="5">
    <source>
        <dbReference type="ARBA" id="ARBA00022679"/>
    </source>
</evidence>